<evidence type="ECO:0008006" key="3">
    <source>
        <dbReference type="Google" id="ProtNLM"/>
    </source>
</evidence>
<evidence type="ECO:0000313" key="1">
    <source>
        <dbReference type="EMBL" id="KAK4442184.1"/>
    </source>
</evidence>
<gene>
    <name evidence="1" type="ORF">QBC34DRAFT_419132</name>
</gene>
<dbReference type="EMBL" id="MU866028">
    <property type="protein sequence ID" value="KAK4442184.1"/>
    <property type="molecule type" value="Genomic_DNA"/>
</dbReference>
<reference evidence="1" key="1">
    <citation type="journal article" date="2023" name="Mol. Phylogenet. Evol.">
        <title>Genome-scale phylogeny and comparative genomics of the fungal order Sordariales.</title>
        <authorList>
            <person name="Hensen N."/>
            <person name="Bonometti L."/>
            <person name="Westerberg I."/>
            <person name="Brannstrom I.O."/>
            <person name="Guillou S."/>
            <person name="Cros-Aarteil S."/>
            <person name="Calhoun S."/>
            <person name="Haridas S."/>
            <person name="Kuo A."/>
            <person name="Mondo S."/>
            <person name="Pangilinan J."/>
            <person name="Riley R."/>
            <person name="LaButti K."/>
            <person name="Andreopoulos B."/>
            <person name="Lipzen A."/>
            <person name="Chen C."/>
            <person name="Yan M."/>
            <person name="Daum C."/>
            <person name="Ng V."/>
            <person name="Clum A."/>
            <person name="Steindorff A."/>
            <person name="Ohm R.A."/>
            <person name="Martin F."/>
            <person name="Silar P."/>
            <person name="Natvig D.O."/>
            <person name="Lalanne C."/>
            <person name="Gautier V."/>
            <person name="Ament-Velasquez S.L."/>
            <person name="Kruys A."/>
            <person name="Hutchinson M.I."/>
            <person name="Powell A.J."/>
            <person name="Barry K."/>
            <person name="Miller A.N."/>
            <person name="Grigoriev I.V."/>
            <person name="Debuchy R."/>
            <person name="Gladieux P."/>
            <person name="Hiltunen Thoren M."/>
            <person name="Johannesson H."/>
        </authorList>
    </citation>
    <scope>NUCLEOTIDE SEQUENCE</scope>
    <source>
        <strain evidence="1">PSN243</strain>
    </source>
</reference>
<accession>A0AAV9G0E3</accession>
<dbReference type="Proteomes" id="UP001321760">
    <property type="component" value="Unassembled WGS sequence"/>
</dbReference>
<reference evidence="1" key="2">
    <citation type="submission" date="2023-05" db="EMBL/GenBank/DDBJ databases">
        <authorList>
            <consortium name="Lawrence Berkeley National Laboratory"/>
            <person name="Steindorff A."/>
            <person name="Hensen N."/>
            <person name="Bonometti L."/>
            <person name="Westerberg I."/>
            <person name="Brannstrom I.O."/>
            <person name="Guillou S."/>
            <person name="Cros-Aarteil S."/>
            <person name="Calhoun S."/>
            <person name="Haridas S."/>
            <person name="Kuo A."/>
            <person name="Mondo S."/>
            <person name="Pangilinan J."/>
            <person name="Riley R."/>
            <person name="Labutti K."/>
            <person name="Andreopoulos B."/>
            <person name="Lipzen A."/>
            <person name="Chen C."/>
            <person name="Yanf M."/>
            <person name="Daum C."/>
            <person name="Ng V."/>
            <person name="Clum A."/>
            <person name="Ohm R."/>
            <person name="Martin F."/>
            <person name="Silar P."/>
            <person name="Natvig D."/>
            <person name="Lalanne C."/>
            <person name="Gautier V."/>
            <person name="Ament-Velasquez S.L."/>
            <person name="Kruys A."/>
            <person name="Hutchinson M.I."/>
            <person name="Powell A.J."/>
            <person name="Barry K."/>
            <person name="Miller A.N."/>
            <person name="Grigoriev I.V."/>
            <person name="Debuchy R."/>
            <person name="Gladieux P."/>
            <person name="Thoren M.H."/>
            <person name="Johannesson H."/>
        </authorList>
    </citation>
    <scope>NUCLEOTIDE SEQUENCE</scope>
    <source>
        <strain evidence="1">PSN243</strain>
    </source>
</reference>
<name>A0AAV9G0E3_9PEZI</name>
<protein>
    <recommendedName>
        <fullName evidence="3">Ankyrin repeat protein</fullName>
    </recommendedName>
</protein>
<organism evidence="1 2">
    <name type="scientific">Podospora aff. communis PSN243</name>
    <dbReference type="NCBI Taxonomy" id="3040156"/>
    <lineage>
        <taxon>Eukaryota</taxon>
        <taxon>Fungi</taxon>
        <taxon>Dikarya</taxon>
        <taxon>Ascomycota</taxon>
        <taxon>Pezizomycotina</taxon>
        <taxon>Sordariomycetes</taxon>
        <taxon>Sordariomycetidae</taxon>
        <taxon>Sordariales</taxon>
        <taxon>Podosporaceae</taxon>
        <taxon>Podospora</taxon>
    </lineage>
</organism>
<evidence type="ECO:0000313" key="2">
    <source>
        <dbReference type="Proteomes" id="UP001321760"/>
    </source>
</evidence>
<keyword evidence="2" id="KW-1185">Reference proteome</keyword>
<proteinExistence type="predicted"/>
<sequence>MSEAETFKANPFVRLSEAENEGIYELCISDGDTGQIGTASIIRFITTYATRLKTAKNLVHASDILTSFRDVRPGLGSDGNIFHAAVQNSFHGAAIIKMVAQLVLATEQGRHFLDELLRHTDYQGRTPFVAAIARSPPVPANMLQAFIDIARSTALPAASDETYDNAGNAAIHLAMLNKDTNSLAWLYAKGYPFTLRTKPFEFSEFLNPSVLGPERETVAYLGVRVKNYAGLAFLLARRKDDNNIKALFDMRVTHEGVSLTPEELAMQLWAMEPAKIRTFFKSGKLVG</sequence>
<dbReference type="AlphaFoldDB" id="A0AAV9G0E3"/>
<comment type="caution">
    <text evidence="1">The sequence shown here is derived from an EMBL/GenBank/DDBJ whole genome shotgun (WGS) entry which is preliminary data.</text>
</comment>